<feature type="domain" description="EamA" evidence="8">
    <location>
        <begin position="5"/>
        <end position="135"/>
    </location>
</feature>
<evidence type="ECO:0000256" key="2">
    <source>
        <dbReference type="ARBA" id="ARBA00007362"/>
    </source>
</evidence>
<dbReference type="GO" id="GO:0005886">
    <property type="term" value="C:plasma membrane"/>
    <property type="evidence" value="ECO:0007669"/>
    <property type="project" value="UniProtKB-SubCell"/>
</dbReference>
<comment type="caution">
    <text evidence="9">The sequence shown here is derived from an EMBL/GenBank/DDBJ whole genome shotgun (WGS) entry which is preliminary data.</text>
</comment>
<keyword evidence="6 7" id="KW-0472">Membrane</keyword>
<keyword evidence="5 7" id="KW-1133">Transmembrane helix</keyword>
<gene>
    <name evidence="9" type="ORF">J3A84_03915</name>
</gene>
<reference evidence="9" key="1">
    <citation type="submission" date="2021-03" db="EMBL/GenBank/DDBJ databases">
        <title>Proteiniclasticum marinus sp. nov., isolated from tidal flat sediment.</title>
        <authorList>
            <person name="Namirimu T."/>
            <person name="Yang J.-A."/>
            <person name="Yang S.-H."/>
            <person name="Kim Y.-J."/>
            <person name="Kwon K.K."/>
        </authorList>
    </citation>
    <scope>NUCLEOTIDE SEQUENCE</scope>
    <source>
        <strain evidence="9">SCR006</strain>
    </source>
</reference>
<dbReference type="Pfam" id="PF00892">
    <property type="entry name" value="EamA"/>
    <property type="match status" value="2"/>
</dbReference>
<keyword evidence="4 7" id="KW-0812">Transmembrane</keyword>
<evidence type="ECO:0000256" key="3">
    <source>
        <dbReference type="ARBA" id="ARBA00022475"/>
    </source>
</evidence>
<evidence type="ECO:0000256" key="5">
    <source>
        <dbReference type="ARBA" id="ARBA00022989"/>
    </source>
</evidence>
<dbReference type="RefSeq" id="WP_207598706.1">
    <property type="nucleotide sequence ID" value="NZ_JAFNJU010000002.1"/>
</dbReference>
<comment type="similarity">
    <text evidence="2">Belongs to the EamA transporter family.</text>
</comment>
<evidence type="ECO:0000256" key="7">
    <source>
        <dbReference type="SAM" id="Phobius"/>
    </source>
</evidence>
<dbReference type="InterPro" id="IPR000620">
    <property type="entry name" value="EamA_dom"/>
</dbReference>
<evidence type="ECO:0000313" key="10">
    <source>
        <dbReference type="Proteomes" id="UP000664218"/>
    </source>
</evidence>
<dbReference type="PANTHER" id="PTHR42920:SF5">
    <property type="entry name" value="EAMA DOMAIN-CONTAINING PROTEIN"/>
    <property type="match status" value="1"/>
</dbReference>
<feature type="transmembrane region" description="Helical" evidence="7">
    <location>
        <begin position="174"/>
        <end position="193"/>
    </location>
</feature>
<comment type="subcellular location">
    <subcellularLocation>
        <location evidence="1">Cell membrane</location>
        <topology evidence="1">Multi-pass membrane protein</topology>
    </subcellularLocation>
</comment>
<protein>
    <submittedName>
        <fullName evidence="9">DMT family transporter</fullName>
    </submittedName>
</protein>
<dbReference type="EMBL" id="JAFNJU010000002">
    <property type="protein sequence ID" value="MBO1264190.1"/>
    <property type="molecule type" value="Genomic_DNA"/>
</dbReference>
<feature type="transmembrane region" description="Helical" evidence="7">
    <location>
        <begin position="68"/>
        <end position="88"/>
    </location>
</feature>
<proteinExistence type="inferred from homology"/>
<keyword evidence="10" id="KW-1185">Reference proteome</keyword>
<feature type="transmembrane region" description="Helical" evidence="7">
    <location>
        <begin position="37"/>
        <end position="56"/>
    </location>
</feature>
<dbReference type="AlphaFoldDB" id="A0A939H9J0"/>
<feature type="transmembrane region" description="Helical" evidence="7">
    <location>
        <begin position="9"/>
        <end position="31"/>
    </location>
</feature>
<evidence type="ECO:0000259" key="8">
    <source>
        <dbReference type="Pfam" id="PF00892"/>
    </source>
</evidence>
<feature type="transmembrane region" description="Helical" evidence="7">
    <location>
        <begin position="144"/>
        <end position="162"/>
    </location>
</feature>
<sequence length="294" mass="32156">MNRFKGEMGLILVSIVWGSGFIATAIGLDYMSTYETLAGRFLVASILLGAFNFRKIRSIGRKTLKRGMILGVFLFTAFVLQTLGLEFTTASKNAFLTAVCVAVVPFIGYLFHKRALVRMDIIRAAVAMSGVGLISLQWSGGVNVGDFLSFLCAFAFALHIFYTGEFTQEEDAITLTMIQMMTAFVLSMTAVAVRGDSLIGQDPGGYLAVLYLGVFSTTICFLVMTISQKYTKPARAAVIMSTESLFAMVFSILILHEAVTIRMIFGALVIFLAIVLPQREEEVVHAKVLEKDAV</sequence>
<dbReference type="Proteomes" id="UP000664218">
    <property type="component" value="Unassembled WGS sequence"/>
</dbReference>
<keyword evidence="3" id="KW-1003">Cell membrane</keyword>
<feature type="transmembrane region" description="Helical" evidence="7">
    <location>
        <begin position="236"/>
        <end position="255"/>
    </location>
</feature>
<feature type="transmembrane region" description="Helical" evidence="7">
    <location>
        <begin position="121"/>
        <end position="138"/>
    </location>
</feature>
<feature type="transmembrane region" description="Helical" evidence="7">
    <location>
        <begin position="261"/>
        <end position="277"/>
    </location>
</feature>
<feature type="transmembrane region" description="Helical" evidence="7">
    <location>
        <begin position="94"/>
        <end position="112"/>
    </location>
</feature>
<name>A0A939H9J0_9CLOT</name>
<dbReference type="SUPFAM" id="SSF103481">
    <property type="entry name" value="Multidrug resistance efflux transporter EmrE"/>
    <property type="match status" value="2"/>
</dbReference>
<evidence type="ECO:0000256" key="4">
    <source>
        <dbReference type="ARBA" id="ARBA00022692"/>
    </source>
</evidence>
<feature type="domain" description="EamA" evidence="8">
    <location>
        <begin position="145"/>
        <end position="276"/>
    </location>
</feature>
<evidence type="ECO:0000313" key="9">
    <source>
        <dbReference type="EMBL" id="MBO1264190.1"/>
    </source>
</evidence>
<evidence type="ECO:0000256" key="6">
    <source>
        <dbReference type="ARBA" id="ARBA00023136"/>
    </source>
</evidence>
<dbReference type="InterPro" id="IPR051258">
    <property type="entry name" value="Diverse_Substrate_Transporter"/>
</dbReference>
<dbReference type="InterPro" id="IPR037185">
    <property type="entry name" value="EmrE-like"/>
</dbReference>
<dbReference type="PANTHER" id="PTHR42920">
    <property type="entry name" value="OS03G0707200 PROTEIN-RELATED"/>
    <property type="match status" value="1"/>
</dbReference>
<feature type="transmembrane region" description="Helical" evidence="7">
    <location>
        <begin position="205"/>
        <end position="224"/>
    </location>
</feature>
<organism evidence="9 10">
    <name type="scientific">Proteiniclasticum aestuarii</name>
    <dbReference type="NCBI Taxonomy" id="2817862"/>
    <lineage>
        <taxon>Bacteria</taxon>
        <taxon>Bacillati</taxon>
        <taxon>Bacillota</taxon>
        <taxon>Clostridia</taxon>
        <taxon>Eubacteriales</taxon>
        <taxon>Clostridiaceae</taxon>
        <taxon>Proteiniclasticum</taxon>
    </lineage>
</organism>
<accession>A0A939H9J0</accession>
<evidence type="ECO:0000256" key="1">
    <source>
        <dbReference type="ARBA" id="ARBA00004651"/>
    </source>
</evidence>